<name>A0A2N5DZF9_9GAMM</name>
<dbReference type="EC" id="2.4.2.21" evidence="3 10"/>
<evidence type="ECO:0000256" key="3">
    <source>
        <dbReference type="ARBA" id="ARBA00011991"/>
    </source>
</evidence>
<dbReference type="OrthoDB" id="9781491at2"/>
<sequence>MKSVNDIPDAIAPLDSAAMARAQQRLDSLVKPPGSMGRLESLAVQLAGIRGSERALALPQKEIVVMAADHGVWEEGVTPSPQVVTAIQANNILRGVAGVNAMAKTAGARVTLVDTGIIGGPVAGAVNGHQGQGSGNIARGPAMSRAQAEQIILWSARWVAEQAANGLDLLGVGELGMGNTTPAAAVICAITGQPPEEVVGFGANLPPEQLAHKVAVVRRALATNAPDAQDGLGVLAAVGGFDLAAMSGAILGAAAAGIPVVLDGYLSYASALAACLIAPAARDYLIPSHTSAERGSQIALAHLQLQPYLDLAMRLGEGSGAALAFTLVDAACAMHNEMATLAECNIQL</sequence>
<dbReference type="InterPro" id="IPR023195">
    <property type="entry name" value="Nict_dMeBzImd_PRibTrfase_N"/>
</dbReference>
<dbReference type="PANTHER" id="PTHR43463">
    <property type="entry name" value="NICOTINATE-NUCLEOTIDE--DIMETHYLBENZIMIDAZOLE PHOSPHORIBOSYLTRANSFERASE"/>
    <property type="match status" value="1"/>
</dbReference>
<accession>A0A2N5DZF9</accession>
<dbReference type="Gene3D" id="3.40.50.10210">
    <property type="match status" value="1"/>
</dbReference>
<protein>
    <recommendedName>
        <fullName evidence="4 10">Nicotinate-nucleotide--dimethylbenzimidazole phosphoribosyltransferase</fullName>
        <shortName evidence="10">NN:DBI PRT</shortName>
        <ecNumber evidence="3 10">2.4.2.21</ecNumber>
    </recommendedName>
    <alternativeName>
        <fullName evidence="8 10">N(1)-alpha-phosphoribosyltransferase</fullName>
    </alternativeName>
</protein>
<dbReference type="Proteomes" id="UP000234503">
    <property type="component" value="Unassembled WGS sequence"/>
</dbReference>
<dbReference type="GO" id="GO:0008939">
    <property type="term" value="F:nicotinate-nucleotide-dimethylbenzimidazole phosphoribosyltransferase activity"/>
    <property type="evidence" value="ECO:0007669"/>
    <property type="project" value="UniProtKB-UniRule"/>
</dbReference>
<dbReference type="SUPFAM" id="SSF52733">
    <property type="entry name" value="Nicotinate mononucleotide:5,6-dimethylbenzimidazole phosphoribosyltransferase (CobT)"/>
    <property type="match status" value="1"/>
</dbReference>
<evidence type="ECO:0000313" key="12">
    <source>
        <dbReference type="Proteomes" id="UP000234503"/>
    </source>
</evidence>
<dbReference type="AlphaFoldDB" id="A0A2N5DZF9"/>
<evidence type="ECO:0000256" key="4">
    <source>
        <dbReference type="ARBA" id="ARBA00015486"/>
    </source>
</evidence>
<evidence type="ECO:0000313" key="11">
    <source>
        <dbReference type="EMBL" id="PLR33119.1"/>
    </source>
</evidence>
<keyword evidence="6 10" id="KW-0328">Glycosyltransferase</keyword>
<evidence type="ECO:0000256" key="7">
    <source>
        <dbReference type="ARBA" id="ARBA00022679"/>
    </source>
</evidence>
<dbReference type="Pfam" id="PF02277">
    <property type="entry name" value="DBI_PRT"/>
    <property type="match status" value="1"/>
</dbReference>
<dbReference type="RefSeq" id="WP_101825611.1">
    <property type="nucleotide sequence ID" value="NZ_PJZH01000015.1"/>
</dbReference>
<dbReference type="Gene3D" id="1.10.1610.10">
    <property type="match status" value="1"/>
</dbReference>
<dbReference type="InterPro" id="IPR036087">
    <property type="entry name" value="Nict_dMeBzImd_PRibTrfase_sf"/>
</dbReference>
<dbReference type="FunFam" id="3.40.50.10210:FF:000001">
    <property type="entry name" value="Nicotinate-nucleotide--dimethylbenzimidazole phosphoribosyltransferase"/>
    <property type="match status" value="1"/>
</dbReference>
<dbReference type="EMBL" id="PJZH01000015">
    <property type="protein sequence ID" value="PLR33119.1"/>
    <property type="molecule type" value="Genomic_DNA"/>
</dbReference>
<organism evidence="11 12">
    <name type="scientific">Chimaeribacter coloradensis</name>
    <dbReference type="NCBI Taxonomy" id="2060068"/>
    <lineage>
        <taxon>Bacteria</taxon>
        <taxon>Pseudomonadati</taxon>
        <taxon>Pseudomonadota</taxon>
        <taxon>Gammaproteobacteria</taxon>
        <taxon>Enterobacterales</taxon>
        <taxon>Yersiniaceae</taxon>
        <taxon>Chimaeribacter</taxon>
    </lineage>
</organism>
<comment type="similarity">
    <text evidence="2 10">Belongs to the CobT family.</text>
</comment>
<dbReference type="GO" id="GO:0009236">
    <property type="term" value="P:cobalamin biosynthetic process"/>
    <property type="evidence" value="ECO:0007669"/>
    <property type="project" value="UniProtKB-UniRule"/>
</dbReference>
<evidence type="ECO:0000256" key="9">
    <source>
        <dbReference type="ARBA" id="ARBA00047340"/>
    </source>
</evidence>
<keyword evidence="12" id="KW-1185">Reference proteome</keyword>
<evidence type="ECO:0000256" key="2">
    <source>
        <dbReference type="ARBA" id="ARBA00007110"/>
    </source>
</evidence>
<dbReference type="UniPathway" id="UPA00061">
    <property type="reaction ID" value="UER00516"/>
</dbReference>
<dbReference type="InterPro" id="IPR017846">
    <property type="entry name" value="Nict_dMeBzImd_PRibTrfase_bact"/>
</dbReference>
<evidence type="ECO:0000256" key="6">
    <source>
        <dbReference type="ARBA" id="ARBA00022676"/>
    </source>
</evidence>
<dbReference type="HAMAP" id="MF_00230">
    <property type="entry name" value="CobT"/>
    <property type="match status" value="1"/>
</dbReference>
<comment type="function">
    <text evidence="10">Catalyzes the synthesis of alpha-ribazole-5'-phosphate from nicotinate mononucleotide (NAMN) and 5,6-dimethylbenzimidazole (DMB).</text>
</comment>
<comment type="catalytic activity">
    <reaction evidence="9 10">
        <text>5,6-dimethylbenzimidazole + nicotinate beta-D-ribonucleotide = alpha-ribazole 5'-phosphate + nicotinate + H(+)</text>
        <dbReference type="Rhea" id="RHEA:11196"/>
        <dbReference type="ChEBI" id="CHEBI:15378"/>
        <dbReference type="ChEBI" id="CHEBI:15890"/>
        <dbReference type="ChEBI" id="CHEBI:32544"/>
        <dbReference type="ChEBI" id="CHEBI:57502"/>
        <dbReference type="ChEBI" id="CHEBI:57918"/>
        <dbReference type="EC" id="2.4.2.21"/>
    </reaction>
</comment>
<evidence type="ECO:0000256" key="5">
    <source>
        <dbReference type="ARBA" id="ARBA00022573"/>
    </source>
</evidence>
<dbReference type="PANTHER" id="PTHR43463:SF1">
    <property type="entry name" value="NICOTINATE-NUCLEOTIDE--DIMETHYLBENZIMIDAZOLE PHOSPHORIBOSYLTRANSFERASE"/>
    <property type="match status" value="1"/>
</dbReference>
<evidence type="ECO:0000256" key="8">
    <source>
        <dbReference type="ARBA" id="ARBA00030686"/>
    </source>
</evidence>
<evidence type="ECO:0000256" key="1">
    <source>
        <dbReference type="ARBA" id="ARBA00005049"/>
    </source>
</evidence>
<dbReference type="NCBIfam" id="NF000996">
    <property type="entry name" value="PRK00105.1"/>
    <property type="match status" value="1"/>
</dbReference>
<evidence type="ECO:0000256" key="10">
    <source>
        <dbReference type="HAMAP-Rule" id="MF_00230"/>
    </source>
</evidence>
<proteinExistence type="inferred from homology"/>
<comment type="caution">
    <text evidence="11">The sequence shown here is derived from an EMBL/GenBank/DDBJ whole genome shotgun (WGS) entry which is preliminary data.</text>
</comment>
<dbReference type="InterPro" id="IPR003200">
    <property type="entry name" value="Nict_dMeBzImd_PRibTrfase"/>
</dbReference>
<reference evidence="11 12" key="1">
    <citation type="submission" date="2017-12" db="EMBL/GenBank/DDBJ databases">
        <title>Characterization of six clinical isolates of Enterochimera gen. nov., a novel genus of the Yersiniaciae family and the three species Enterochimera arupensis sp. nov., Enterochimera coloradensis sp. nov, and Enterochimera californica sp. nov.</title>
        <authorList>
            <person name="Rossi A."/>
            <person name="Fisher M."/>
        </authorList>
    </citation>
    <scope>NUCLEOTIDE SEQUENCE [LARGE SCALE GENOMIC DNA]</scope>
    <source>
        <strain evidence="12">2016-Iso4</strain>
    </source>
</reference>
<keyword evidence="5 10" id="KW-0169">Cobalamin biosynthesis</keyword>
<gene>
    <name evidence="10 11" type="primary">cobT</name>
    <name evidence="11" type="ORF">CYR32_14410</name>
</gene>
<comment type="pathway">
    <text evidence="1 10">Nucleoside biosynthesis; alpha-ribazole biosynthesis; alpha-ribazole from 5,6-dimethylbenzimidazole: step 1/2.</text>
</comment>
<keyword evidence="7 10" id="KW-0808">Transferase</keyword>
<feature type="active site" description="Proton acceptor" evidence="10">
    <location>
        <position position="317"/>
    </location>
</feature>
<dbReference type="CDD" id="cd02439">
    <property type="entry name" value="DMB-PRT_CobT"/>
    <property type="match status" value="1"/>
</dbReference>
<dbReference type="NCBIfam" id="TIGR03160">
    <property type="entry name" value="cobT_DBIPRT"/>
    <property type="match status" value="1"/>
</dbReference>